<evidence type="ECO:0000313" key="2">
    <source>
        <dbReference type="Proteomes" id="UP000036270"/>
    </source>
</evidence>
<sequence>MEPVINVAFNITLDTAEVTIKEYARRTGVSIPTVKKMLEDGRLTPMPKKGKEQVMINLAERFQKAMFDRLEHIIRTNQAH</sequence>
<protein>
    <recommendedName>
        <fullName evidence="3">DNA-binding protein</fullName>
    </recommendedName>
</protein>
<accession>A0A0J5P2C5</accession>
<dbReference type="Proteomes" id="UP000036270">
    <property type="component" value="Unassembled WGS sequence"/>
</dbReference>
<gene>
    <name evidence="1" type="ORF">RO21_10325</name>
</gene>
<proteinExistence type="predicted"/>
<organism evidence="1 2">
    <name type="scientific">Muribacter muris</name>
    <dbReference type="NCBI Taxonomy" id="67855"/>
    <lineage>
        <taxon>Bacteria</taxon>
        <taxon>Pseudomonadati</taxon>
        <taxon>Pseudomonadota</taxon>
        <taxon>Gammaproteobacteria</taxon>
        <taxon>Pasteurellales</taxon>
        <taxon>Pasteurellaceae</taxon>
        <taxon>Muribacter</taxon>
    </lineage>
</organism>
<evidence type="ECO:0008006" key="3">
    <source>
        <dbReference type="Google" id="ProtNLM"/>
    </source>
</evidence>
<name>A0A0J5P2C5_9PAST</name>
<dbReference type="PATRIC" id="fig|67855.3.peg.2187"/>
<comment type="caution">
    <text evidence="1">The sequence shown here is derived from an EMBL/GenBank/DDBJ whole genome shotgun (WGS) entry which is preliminary data.</text>
</comment>
<reference evidence="1 2" key="1">
    <citation type="submission" date="2014-12" db="EMBL/GenBank/DDBJ databases">
        <title>Reclassification of Actinobacillus muris as Muribacter muris.</title>
        <authorList>
            <person name="Christensen H."/>
            <person name="Nicklas W."/>
            <person name="Bisgaard M."/>
        </authorList>
    </citation>
    <scope>NUCLEOTIDE SEQUENCE [LARGE SCALE GENOMIC DNA]</scope>
    <source>
        <strain evidence="1 2">Ackerman80-443D</strain>
    </source>
</reference>
<keyword evidence="2" id="KW-1185">Reference proteome</keyword>
<dbReference type="STRING" id="67855.RO21_10325"/>
<dbReference type="EMBL" id="JWIZ01000077">
    <property type="protein sequence ID" value="KMK50683.1"/>
    <property type="molecule type" value="Genomic_DNA"/>
</dbReference>
<dbReference type="AlphaFoldDB" id="A0A0J5P2C5"/>
<evidence type="ECO:0000313" key="1">
    <source>
        <dbReference type="EMBL" id="KMK50683.1"/>
    </source>
</evidence>